<dbReference type="CDD" id="cd06267">
    <property type="entry name" value="PBP1_LacI_sugar_binding-like"/>
    <property type="match status" value="1"/>
</dbReference>
<name>A0A916Y095_9MICO</name>
<keyword evidence="1" id="KW-0805">Transcription regulation</keyword>
<dbReference type="RefSeq" id="WP_188710369.1">
    <property type="nucleotide sequence ID" value="NZ_BMHO01000001.1"/>
</dbReference>
<dbReference type="EMBL" id="BMHO01000001">
    <property type="protein sequence ID" value="GGD24801.1"/>
    <property type="molecule type" value="Genomic_DNA"/>
</dbReference>
<evidence type="ECO:0000313" key="5">
    <source>
        <dbReference type="EMBL" id="GGD24801.1"/>
    </source>
</evidence>
<evidence type="ECO:0000259" key="4">
    <source>
        <dbReference type="PROSITE" id="PS50932"/>
    </source>
</evidence>
<dbReference type="InterPro" id="IPR000843">
    <property type="entry name" value="HTH_LacI"/>
</dbReference>
<dbReference type="PANTHER" id="PTHR30146:SF153">
    <property type="entry name" value="LACTOSE OPERON REPRESSOR"/>
    <property type="match status" value="1"/>
</dbReference>
<evidence type="ECO:0000256" key="3">
    <source>
        <dbReference type="ARBA" id="ARBA00023163"/>
    </source>
</evidence>
<proteinExistence type="predicted"/>
<dbReference type="GO" id="GO:0000976">
    <property type="term" value="F:transcription cis-regulatory region binding"/>
    <property type="evidence" value="ECO:0007669"/>
    <property type="project" value="TreeGrafter"/>
</dbReference>
<dbReference type="Proteomes" id="UP000633205">
    <property type="component" value="Unassembled WGS sequence"/>
</dbReference>
<dbReference type="GO" id="GO:0003700">
    <property type="term" value="F:DNA-binding transcription factor activity"/>
    <property type="evidence" value="ECO:0007669"/>
    <property type="project" value="TreeGrafter"/>
</dbReference>
<dbReference type="Gene3D" id="1.10.260.40">
    <property type="entry name" value="lambda repressor-like DNA-binding domains"/>
    <property type="match status" value="1"/>
</dbReference>
<dbReference type="Gene3D" id="3.40.50.2300">
    <property type="match status" value="2"/>
</dbReference>
<dbReference type="PROSITE" id="PS50932">
    <property type="entry name" value="HTH_LACI_2"/>
    <property type="match status" value="1"/>
</dbReference>
<keyword evidence="2" id="KW-0238">DNA-binding</keyword>
<dbReference type="InterPro" id="IPR046335">
    <property type="entry name" value="LacI/GalR-like_sensor"/>
</dbReference>
<accession>A0A916Y095</accession>
<protein>
    <submittedName>
        <fullName evidence="5">LacI family transcriptional regulator</fullName>
    </submittedName>
</protein>
<dbReference type="SMART" id="SM00354">
    <property type="entry name" value="HTH_LACI"/>
    <property type="match status" value="1"/>
</dbReference>
<reference evidence="5" key="2">
    <citation type="submission" date="2020-09" db="EMBL/GenBank/DDBJ databases">
        <authorList>
            <person name="Sun Q."/>
            <person name="Zhou Y."/>
        </authorList>
    </citation>
    <scope>NUCLEOTIDE SEQUENCE</scope>
    <source>
        <strain evidence="5">CGMCC 1.15152</strain>
    </source>
</reference>
<keyword evidence="6" id="KW-1185">Reference proteome</keyword>
<feature type="domain" description="HTH lacI-type" evidence="4">
    <location>
        <begin position="2"/>
        <end position="56"/>
    </location>
</feature>
<evidence type="ECO:0000313" key="6">
    <source>
        <dbReference type="Proteomes" id="UP000633205"/>
    </source>
</evidence>
<dbReference type="Pfam" id="PF13377">
    <property type="entry name" value="Peripla_BP_3"/>
    <property type="match status" value="1"/>
</dbReference>
<dbReference type="SUPFAM" id="SSF53822">
    <property type="entry name" value="Periplasmic binding protein-like I"/>
    <property type="match status" value="1"/>
</dbReference>
<dbReference type="PANTHER" id="PTHR30146">
    <property type="entry name" value="LACI-RELATED TRANSCRIPTIONAL REPRESSOR"/>
    <property type="match status" value="1"/>
</dbReference>
<keyword evidence="3" id="KW-0804">Transcription</keyword>
<dbReference type="SUPFAM" id="SSF47413">
    <property type="entry name" value="lambda repressor-like DNA-binding domains"/>
    <property type="match status" value="1"/>
</dbReference>
<sequence length="345" mass="37270">MVTIRDVAEAAGVSASTVSYAFSGNKRLPAETVARVRESALRLGYRPDPTARALSLGKTNIIGLLASVAPHQPEADADIFMRFVRSAMFAAKERGYDLLVMGRDEDQTVTDPIVDALLVMDVLMHDHRLPMIRSIGKPAVIVGMPEDTAGLSAVDLDFEGSARLAVDHLVELGHRDISVVGSPRAGAELSWMTRFSTGAANAGARAGVNVSFQSVGAEPDDFDRWLDELLEERPDTTAIILHNVPLLDALLRCSRERGFSIPDDLSVVTLAPIERMVPLYPDLTVLDLPGRKMLERAVDRAVAELAGELPGVIELIPPTLLAKRSSGPVRLRGLVNALRQSRDSS</sequence>
<comment type="caution">
    <text evidence="5">The sequence shown here is derived from an EMBL/GenBank/DDBJ whole genome shotgun (WGS) entry which is preliminary data.</text>
</comment>
<evidence type="ECO:0000256" key="2">
    <source>
        <dbReference type="ARBA" id="ARBA00023125"/>
    </source>
</evidence>
<gene>
    <name evidence="5" type="ORF">GCM10010915_00920</name>
</gene>
<evidence type="ECO:0000256" key="1">
    <source>
        <dbReference type="ARBA" id="ARBA00023015"/>
    </source>
</evidence>
<dbReference type="Pfam" id="PF00356">
    <property type="entry name" value="LacI"/>
    <property type="match status" value="1"/>
</dbReference>
<dbReference type="InterPro" id="IPR010982">
    <property type="entry name" value="Lambda_DNA-bd_dom_sf"/>
</dbReference>
<dbReference type="InterPro" id="IPR028082">
    <property type="entry name" value="Peripla_BP_I"/>
</dbReference>
<reference evidence="5" key="1">
    <citation type="journal article" date="2014" name="Int. J. Syst. Evol. Microbiol.">
        <title>Complete genome sequence of Corynebacterium casei LMG S-19264T (=DSM 44701T), isolated from a smear-ripened cheese.</title>
        <authorList>
            <consortium name="US DOE Joint Genome Institute (JGI-PGF)"/>
            <person name="Walter F."/>
            <person name="Albersmeier A."/>
            <person name="Kalinowski J."/>
            <person name="Ruckert C."/>
        </authorList>
    </citation>
    <scope>NUCLEOTIDE SEQUENCE</scope>
    <source>
        <strain evidence="5">CGMCC 1.15152</strain>
    </source>
</reference>
<organism evidence="5 6">
    <name type="scientific">Microbacterium faecale</name>
    <dbReference type="NCBI Taxonomy" id="1804630"/>
    <lineage>
        <taxon>Bacteria</taxon>
        <taxon>Bacillati</taxon>
        <taxon>Actinomycetota</taxon>
        <taxon>Actinomycetes</taxon>
        <taxon>Micrococcales</taxon>
        <taxon>Microbacteriaceae</taxon>
        <taxon>Microbacterium</taxon>
    </lineage>
</organism>
<dbReference type="AlphaFoldDB" id="A0A916Y095"/>
<dbReference type="CDD" id="cd01392">
    <property type="entry name" value="HTH_LacI"/>
    <property type="match status" value="1"/>
</dbReference>